<dbReference type="GO" id="GO:0030246">
    <property type="term" value="F:carbohydrate binding"/>
    <property type="evidence" value="ECO:0007669"/>
    <property type="project" value="InterPro"/>
</dbReference>
<dbReference type="InterPro" id="IPR008183">
    <property type="entry name" value="Aldose_1/G6P_1-epimerase"/>
</dbReference>
<dbReference type="PANTHER" id="PTHR10091:SF0">
    <property type="entry name" value="GALACTOSE MUTAROTASE"/>
    <property type="match status" value="1"/>
</dbReference>
<evidence type="ECO:0000256" key="5">
    <source>
        <dbReference type="ARBA" id="ARBA00023235"/>
    </source>
</evidence>
<feature type="region of interest" description="Disordered" evidence="9">
    <location>
        <begin position="326"/>
        <end position="432"/>
    </location>
</feature>
<dbReference type="Pfam" id="PF01263">
    <property type="entry name" value="Aldose_epim"/>
    <property type="match status" value="1"/>
</dbReference>
<dbReference type="InterPro" id="IPR014718">
    <property type="entry name" value="GH-type_carb-bd"/>
</dbReference>
<dbReference type="GO" id="GO:0004034">
    <property type="term" value="F:aldose 1-epimerase activity"/>
    <property type="evidence" value="ECO:0007669"/>
    <property type="project" value="UniProtKB-EC"/>
</dbReference>
<protein>
    <recommendedName>
        <fullName evidence="4">Galactose mutarotase</fullName>
    </recommendedName>
    <alternativeName>
        <fullName evidence="7">Aldose 1-epimerase</fullName>
    </alternativeName>
</protein>
<evidence type="ECO:0000256" key="4">
    <source>
        <dbReference type="ARBA" id="ARBA00021023"/>
    </source>
</evidence>
<name>A0A9N9TUU4_PHYSR</name>
<evidence type="ECO:0000313" key="11">
    <source>
        <dbReference type="Proteomes" id="UP001153712"/>
    </source>
</evidence>
<comment type="function">
    <text evidence="8">Mutarotase that catalyzes the interconversion of beta-D-galactose and alpha-D-galactose during galactose metabolism. Beta-D-galactose is metabolized in the liver into glucose 1-phosphate, the primary metabolic fuel, by the action of four enzymes that constitute the Leloir pathway: GALM, GALK1 (galactokinase), GALT (galactose-1-phosphate uridylyltransferase) and GALE (UDP-galactose-4'-epimerase). Involved in the maintenance of the equilibrium between the beta- and alpha-anomers of galactose, therefore ensuring a sufficient supply of the alpha-anomer for GALK1. Also active on D-glucose although shows a preference for galactose over glucose.</text>
</comment>
<evidence type="ECO:0000256" key="7">
    <source>
        <dbReference type="ARBA" id="ARBA00032729"/>
    </source>
</evidence>
<evidence type="ECO:0000256" key="8">
    <source>
        <dbReference type="ARBA" id="ARBA00045743"/>
    </source>
</evidence>
<organism evidence="10 11">
    <name type="scientific">Phyllotreta striolata</name>
    <name type="common">Striped flea beetle</name>
    <name type="synonym">Crioceris striolata</name>
    <dbReference type="NCBI Taxonomy" id="444603"/>
    <lineage>
        <taxon>Eukaryota</taxon>
        <taxon>Metazoa</taxon>
        <taxon>Ecdysozoa</taxon>
        <taxon>Arthropoda</taxon>
        <taxon>Hexapoda</taxon>
        <taxon>Insecta</taxon>
        <taxon>Pterygota</taxon>
        <taxon>Neoptera</taxon>
        <taxon>Endopterygota</taxon>
        <taxon>Coleoptera</taxon>
        <taxon>Polyphaga</taxon>
        <taxon>Cucujiformia</taxon>
        <taxon>Chrysomeloidea</taxon>
        <taxon>Chrysomelidae</taxon>
        <taxon>Galerucinae</taxon>
        <taxon>Alticini</taxon>
        <taxon>Phyllotreta</taxon>
    </lineage>
</organism>
<feature type="compositionally biased region" description="Basic and acidic residues" evidence="9">
    <location>
        <begin position="419"/>
        <end position="432"/>
    </location>
</feature>
<feature type="compositionally biased region" description="Low complexity" evidence="9">
    <location>
        <begin position="371"/>
        <end position="382"/>
    </location>
</feature>
<dbReference type="GO" id="GO:0033499">
    <property type="term" value="P:galactose catabolic process via UDP-galactose, Leloir pathway"/>
    <property type="evidence" value="ECO:0007669"/>
    <property type="project" value="TreeGrafter"/>
</dbReference>
<dbReference type="InterPro" id="IPR047215">
    <property type="entry name" value="Galactose_mutarotase-like"/>
</dbReference>
<feature type="compositionally biased region" description="Polar residues" evidence="9">
    <location>
        <begin position="383"/>
        <end position="393"/>
    </location>
</feature>
<gene>
    <name evidence="10" type="ORF">PHYEVI_LOCUS7202</name>
</gene>
<feature type="compositionally biased region" description="Basic and acidic residues" evidence="9">
    <location>
        <begin position="341"/>
        <end position="362"/>
    </location>
</feature>
<dbReference type="EMBL" id="OU900096">
    <property type="protein sequence ID" value="CAG9860854.1"/>
    <property type="molecule type" value="Genomic_DNA"/>
</dbReference>
<dbReference type="CDD" id="cd09019">
    <property type="entry name" value="galactose_mutarotase_like"/>
    <property type="match status" value="1"/>
</dbReference>
<dbReference type="Proteomes" id="UP001153712">
    <property type="component" value="Chromosome 3"/>
</dbReference>
<dbReference type="GO" id="GO:0006006">
    <property type="term" value="P:glucose metabolic process"/>
    <property type="evidence" value="ECO:0007669"/>
    <property type="project" value="TreeGrafter"/>
</dbReference>
<evidence type="ECO:0000256" key="1">
    <source>
        <dbReference type="ARBA" id="ARBA00001712"/>
    </source>
</evidence>
<dbReference type="OrthoDB" id="274691at2759"/>
<dbReference type="PANTHER" id="PTHR10091">
    <property type="entry name" value="ALDOSE-1-EPIMERASE"/>
    <property type="match status" value="1"/>
</dbReference>
<reference evidence="10" key="1">
    <citation type="submission" date="2022-01" db="EMBL/GenBank/DDBJ databases">
        <authorList>
            <person name="King R."/>
        </authorList>
    </citation>
    <scope>NUCLEOTIDE SEQUENCE</scope>
</reference>
<accession>A0A9N9TUU4</accession>
<dbReference type="SUPFAM" id="SSF74650">
    <property type="entry name" value="Galactose mutarotase-like"/>
    <property type="match status" value="2"/>
</dbReference>
<evidence type="ECO:0000256" key="2">
    <source>
        <dbReference type="ARBA" id="ARBA00004947"/>
    </source>
</evidence>
<keyword evidence="6" id="KW-0119">Carbohydrate metabolism</keyword>
<evidence type="ECO:0000256" key="3">
    <source>
        <dbReference type="ARBA" id="ARBA00006206"/>
    </source>
</evidence>
<evidence type="ECO:0000256" key="9">
    <source>
        <dbReference type="SAM" id="MobiDB-lite"/>
    </source>
</evidence>
<evidence type="ECO:0000313" key="10">
    <source>
        <dbReference type="EMBL" id="CAG9860854.1"/>
    </source>
</evidence>
<comment type="similarity">
    <text evidence="3">Belongs to the aldose epimerase family.</text>
</comment>
<evidence type="ECO:0000256" key="6">
    <source>
        <dbReference type="ARBA" id="ARBA00023277"/>
    </source>
</evidence>
<sequence length="675" mass="76258">MNMDLQEVESSVNLTEEFFGYYYDEAGNSHKIKRFTWKNENKIQVKVINYGARVTSICFPDRNGVVDDIVLGFDDLAGYIFYSKYYFGATIGRMTNLVQNSKIFINRKQSTVKSNMPGNHQKNGGQFGFDQKVWDSHIEGKKVVMTYVSPNGEEGYPGNLMTQITFELSERNEFKINIEAMCSRPTVVNLSNLTYFNLAGHHAGPDQIYKHILTLNCNCFTVQDENGFSTGEIQNVVHTTNDFQIPKTLGTVIGITAKDGFNQNFCVNKGVNQDECFVARVLHPPSGRLIELYSNQYGVQLDTGNLFGYGLVQSVEELLMNADAEKNRGATSDRSSYSKRNHTERSSMSEKSESSGKTDRSELQSNRRNVSMKSGKSGASSGTEPSEPSQHLSGQEDEKSIGTKKSIVTEKSLGGTEKSLAETEKSLEAEKSEETHFDSVLKLVDGMYGKLEESLKKDKETEFTEIREIINMLRNSTNKIELVTDDLPVDILCDDFEALSKICFSSKLFDYLKLMKNSLDEQEDEEDTTAWLKKIVDSIIQYCENLKKEPNEFLNDNAPFEKHPVPPTPPPSINVAASSRKKANANNKVPSYYQNSDRIIGKGHRLYTMHGGIALQSQNYPNCANIPHFPNCTLKPGEKYRHTITYKFWIRTGNPSRWIKRNQHEMALMQKANAR</sequence>
<dbReference type="InterPro" id="IPR011013">
    <property type="entry name" value="Gal_mutarotase_sf_dom"/>
</dbReference>
<keyword evidence="11" id="KW-1185">Reference proteome</keyword>
<proteinExistence type="inferred from homology"/>
<keyword evidence="5" id="KW-0413">Isomerase</keyword>
<comment type="pathway">
    <text evidence="2">Carbohydrate metabolism; galactose metabolism.</text>
</comment>
<comment type="catalytic activity">
    <reaction evidence="1">
        <text>alpha-D-galactose = beta-D-galactose</text>
        <dbReference type="Rhea" id="RHEA:28675"/>
        <dbReference type="ChEBI" id="CHEBI:27667"/>
        <dbReference type="ChEBI" id="CHEBI:28061"/>
        <dbReference type="EC" id="5.1.3.3"/>
    </reaction>
    <physiologicalReaction direction="right-to-left" evidence="1">
        <dbReference type="Rhea" id="RHEA:28677"/>
    </physiologicalReaction>
</comment>
<dbReference type="AlphaFoldDB" id="A0A9N9TUU4"/>
<dbReference type="Gene3D" id="2.70.98.10">
    <property type="match status" value="2"/>
</dbReference>